<dbReference type="AlphaFoldDB" id="A0A450RV65"/>
<name>A0A450RV65_9GAMM</name>
<organism evidence="2">
    <name type="scientific">Candidatus Kentrum sp. DK</name>
    <dbReference type="NCBI Taxonomy" id="2126562"/>
    <lineage>
        <taxon>Bacteria</taxon>
        <taxon>Pseudomonadati</taxon>
        <taxon>Pseudomonadota</taxon>
        <taxon>Gammaproteobacteria</taxon>
        <taxon>Candidatus Kentrum</taxon>
    </lineage>
</organism>
<proteinExistence type="predicted"/>
<sequence>MGKFDKEVRLIEESGLFDRSWYLAEYPDVKETGMDPIRHYLWVGAALWRNPGPEFDIRAYLQANPDVKESGTNPLLHYAMTGKAENRSIGSLPGTENPRPIGDGVMEWRNDESIQAGICAREEAAPSPGDAPAFCVSLPGEAIAARAGELAFPPLPDYGAPEVSILIPCFNEIRYTLECLFSVRNALEPGGIRCEVIVFDNGSTDETSRLLPPIPNLVFLREKKNIGFGPANNKAAEVARGEYLLFLNNDAQIAPGTLEALLAAIRNSDVIGAVGPKVIGFDGRLQEAGSHMDANGMPTLIGFGQDTQAPRFNYRREVDCISGAALLMRRDRFLALGGFDPIYAPAYYEDTDLCFRLREKGLQIVYVPDAVVAHHLSVTSGKGKQDQSRLALLTRNRQRFLQRWRRQLLPLNAIRR</sequence>
<dbReference type="EMBL" id="CAADEX010000004">
    <property type="protein sequence ID" value="VFJ43086.1"/>
    <property type="molecule type" value="Genomic_DNA"/>
</dbReference>
<dbReference type="PANTHER" id="PTHR43179">
    <property type="entry name" value="RHAMNOSYLTRANSFERASE WBBL"/>
    <property type="match status" value="1"/>
</dbReference>
<dbReference type="PANTHER" id="PTHR43179:SF7">
    <property type="entry name" value="RHAMNOSYLTRANSFERASE WBBL"/>
    <property type="match status" value="1"/>
</dbReference>
<dbReference type="Pfam" id="PF00535">
    <property type="entry name" value="Glycos_transf_2"/>
    <property type="match status" value="1"/>
</dbReference>
<dbReference type="InterPro" id="IPR001173">
    <property type="entry name" value="Glyco_trans_2-like"/>
</dbReference>
<evidence type="ECO:0000313" key="2">
    <source>
        <dbReference type="EMBL" id="VFJ43086.1"/>
    </source>
</evidence>
<keyword evidence="2" id="KW-0808">Transferase</keyword>
<gene>
    <name evidence="2" type="ORF">BECKDK2373B_GA0170837_100467</name>
</gene>
<evidence type="ECO:0000259" key="1">
    <source>
        <dbReference type="Pfam" id="PF00535"/>
    </source>
</evidence>
<feature type="domain" description="Glycosyltransferase 2-like" evidence="1">
    <location>
        <begin position="164"/>
        <end position="329"/>
    </location>
</feature>
<accession>A0A450RV65</accession>
<dbReference type="SUPFAM" id="SSF53448">
    <property type="entry name" value="Nucleotide-diphospho-sugar transferases"/>
    <property type="match status" value="1"/>
</dbReference>
<reference evidence="2" key="1">
    <citation type="submission" date="2019-02" db="EMBL/GenBank/DDBJ databases">
        <authorList>
            <person name="Gruber-Vodicka R. H."/>
            <person name="Seah K. B. B."/>
        </authorList>
    </citation>
    <scope>NUCLEOTIDE SEQUENCE</scope>
    <source>
        <strain evidence="2">BECK_DK47</strain>
    </source>
</reference>
<dbReference type="CDD" id="cd04186">
    <property type="entry name" value="GT_2_like_c"/>
    <property type="match status" value="1"/>
</dbReference>
<dbReference type="GO" id="GO:0016740">
    <property type="term" value="F:transferase activity"/>
    <property type="evidence" value="ECO:0007669"/>
    <property type="project" value="UniProtKB-KW"/>
</dbReference>
<dbReference type="InterPro" id="IPR029044">
    <property type="entry name" value="Nucleotide-diphossugar_trans"/>
</dbReference>
<dbReference type="Gene3D" id="3.90.550.10">
    <property type="entry name" value="Spore Coat Polysaccharide Biosynthesis Protein SpsA, Chain A"/>
    <property type="match status" value="1"/>
</dbReference>
<protein>
    <submittedName>
        <fullName evidence="2">Glycosyltransferase, GT2 family</fullName>
    </submittedName>
</protein>